<keyword evidence="4" id="KW-1185">Reference proteome</keyword>
<feature type="region of interest" description="Disordered" evidence="1">
    <location>
        <begin position="447"/>
        <end position="483"/>
    </location>
</feature>
<keyword evidence="2" id="KW-1133">Transmembrane helix</keyword>
<feature type="compositionally biased region" description="Low complexity" evidence="1">
    <location>
        <begin position="468"/>
        <end position="482"/>
    </location>
</feature>
<evidence type="ECO:0000313" key="4">
    <source>
        <dbReference type="Proteomes" id="UP000269721"/>
    </source>
</evidence>
<evidence type="ECO:0000313" key="3">
    <source>
        <dbReference type="EMBL" id="RKO94408.1"/>
    </source>
</evidence>
<proteinExistence type="predicted"/>
<name>A0A4P9WRC7_9FUNG</name>
<keyword evidence="2" id="KW-0472">Membrane</keyword>
<keyword evidence="2" id="KW-0812">Transmembrane</keyword>
<dbReference type="Proteomes" id="UP000269721">
    <property type="component" value="Unassembled WGS sequence"/>
</dbReference>
<evidence type="ECO:0000256" key="2">
    <source>
        <dbReference type="SAM" id="Phobius"/>
    </source>
</evidence>
<dbReference type="AlphaFoldDB" id="A0A4P9WRC7"/>
<organism evidence="3 4">
    <name type="scientific">Blyttiomyces helicus</name>
    <dbReference type="NCBI Taxonomy" id="388810"/>
    <lineage>
        <taxon>Eukaryota</taxon>
        <taxon>Fungi</taxon>
        <taxon>Fungi incertae sedis</taxon>
        <taxon>Chytridiomycota</taxon>
        <taxon>Chytridiomycota incertae sedis</taxon>
        <taxon>Chytridiomycetes</taxon>
        <taxon>Chytridiomycetes incertae sedis</taxon>
        <taxon>Blyttiomyces</taxon>
    </lineage>
</organism>
<gene>
    <name evidence="3" type="ORF">BDK51DRAFT_41457</name>
</gene>
<sequence length="563" mass="62430">MPTEFYEFTSRLFAKQNAKYNVNRIFDAKTFHRTYLIETPERSPNRIRREAMDLAGMPKSMVLKHVDFAIDIGACCSFGALLEFFEDNEAGVSDCPTPVDPTKLDRGLPALSDPTSWVQVNGAGTVGVKELGLAKLEPPTQVCRVNRGFPSLIRFFGGLAKPASIAPGLSTAINVTPVTPFSSFVRAQDFGPFLFNLNFGLRNPQSQVQLLNSFSSLDFPALLLTPSRPRIFPESRDDTGTFGMSVLRKRILICIAVIVVVGAAVAIPLVLTRRSASGGPSAESSFLRAFEGGVEYPIDMIVSSNDSTIHTLMEAFDPFKNITAIATSYWPVSDGSIPTTSTSASVPIRADPLPSDPSVLREGLLFGSSNRIKRFLILEDSDRVQDSVRMQSSRFDERRVKLRSVVPGWERRFVYVTTDEDKEKIRRSTSGMLCCRNTSGNSTSIPCELCGPGQQSKSGSKAQMRDMPPSSRLRSPTRLSSLNLGPQEATQHHLAMMKQEHLTRNVDPPDCHPRRQRLTRNPGKITYNQMMAFFQRLVPGFALRRSSWHTRCTGRQQECGTCF</sequence>
<feature type="transmembrane region" description="Helical" evidence="2">
    <location>
        <begin position="251"/>
        <end position="271"/>
    </location>
</feature>
<evidence type="ECO:0000256" key="1">
    <source>
        <dbReference type="SAM" id="MobiDB-lite"/>
    </source>
</evidence>
<protein>
    <submittedName>
        <fullName evidence="3">Uncharacterized protein</fullName>
    </submittedName>
</protein>
<accession>A0A4P9WRC7</accession>
<dbReference type="EMBL" id="KZ993904">
    <property type="protein sequence ID" value="RKO94408.1"/>
    <property type="molecule type" value="Genomic_DNA"/>
</dbReference>
<reference evidence="4" key="1">
    <citation type="journal article" date="2018" name="Nat. Microbiol.">
        <title>Leveraging single-cell genomics to expand the fungal tree of life.</title>
        <authorList>
            <person name="Ahrendt S.R."/>
            <person name="Quandt C.A."/>
            <person name="Ciobanu D."/>
            <person name="Clum A."/>
            <person name="Salamov A."/>
            <person name="Andreopoulos B."/>
            <person name="Cheng J.F."/>
            <person name="Woyke T."/>
            <person name="Pelin A."/>
            <person name="Henrissat B."/>
            <person name="Reynolds N.K."/>
            <person name="Benny G.L."/>
            <person name="Smith M.E."/>
            <person name="James T.Y."/>
            <person name="Grigoriev I.V."/>
        </authorList>
    </citation>
    <scope>NUCLEOTIDE SEQUENCE [LARGE SCALE GENOMIC DNA]</scope>
</reference>